<dbReference type="Proteomes" id="UP000241222">
    <property type="component" value="Unassembled WGS sequence"/>
</dbReference>
<reference evidence="1 2" key="1">
    <citation type="submission" date="2018-03" db="EMBL/GenBank/DDBJ databases">
        <title>Whole genome sequencing of Histamine producing bacteria.</title>
        <authorList>
            <person name="Butler K."/>
        </authorList>
    </citation>
    <scope>NUCLEOTIDE SEQUENCE [LARGE SCALE GENOMIC DNA]</scope>
    <source>
        <strain evidence="1 2">JCM 13586</strain>
    </source>
</reference>
<organism evidence="1 2">
    <name type="scientific">Photobacterium lutimaris</name>
    <dbReference type="NCBI Taxonomy" id="388278"/>
    <lineage>
        <taxon>Bacteria</taxon>
        <taxon>Pseudomonadati</taxon>
        <taxon>Pseudomonadota</taxon>
        <taxon>Gammaproteobacteria</taxon>
        <taxon>Vibrionales</taxon>
        <taxon>Vibrionaceae</taxon>
        <taxon>Photobacterium</taxon>
    </lineage>
</organism>
<comment type="caution">
    <text evidence="1">The sequence shown here is derived from an EMBL/GenBank/DDBJ whole genome shotgun (WGS) entry which is preliminary data.</text>
</comment>
<name>A0A2T3IY81_9GAMM</name>
<dbReference type="EMBL" id="PYMH01000005">
    <property type="protein sequence ID" value="PSU33555.1"/>
    <property type="molecule type" value="Genomic_DNA"/>
</dbReference>
<dbReference type="RefSeq" id="WP_107349190.1">
    <property type="nucleotide sequence ID" value="NZ_PYMH01000005.1"/>
</dbReference>
<evidence type="ECO:0000313" key="1">
    <source>
        <dbReference type="EMBL" id="PSU33555.1"/>
    </source>
</evidence>
<sequence length="115" mass="13384">MNLDYILAFILSFFNDHNCRHHLAKRSPDGICAHIAVRDRQVWQSWQEYRPLSKDRFPKQFVFSWAIGDALVGKLTIEYSHWQKRPTVIKPTTFKGPSISLAPHNLSAYPKDGFL</sequence>
<proteinExistence type="predicted"/>
<evidence type="ECO:0000313" key="2">
    <source>
        <dbReference type="Proteomes" id="UP000241222"/>
    </source>
</evidence>
<accession>A0A2T3IY81</accession>
<keyword evidence="2" id="KW-1185">Reference proteome</keyword>
<dbReference type="AlphaFoldDB" id="A0A2T3IY81"/>
<protein>
    <submittedName>
        <fullName evidence="1">Uncharacterized protein</fullName>
    </submittedName>
</protein>
<gene>
    <name evidence="1" type="ORF">C9I99_12315</name>
</gene>